<organism evidence="1 2">
    <name type="scientific">Rhabditophanes sp. KR3021</name>
    <dbReference type="NCBI Taxonomy" id="114890"/>
    <lineage>
        <taxon>Eukaryota</taxon>
        <taxon>Metazoa</taxon>
        <taxon>Ecdysozoa</taxon>
        <taxon>Nematoda</taxon>
        <taxon>Chromadorea</taxon>
        <taxon>Rhabditida</taxon>
        <taxon>Tylenchina</taxon>
        <taxon>Panagrolaimomorpha</taxon>
        <taxon>Strongyloidoidea</taxon>
        <taxon>Alloionematidae</taxon>
        <taxon>Rhabditophanes</taxon>
    </lineage>
</organism>
<sequence>MSEYRDPAPERLLKLDQLFNAESNILSTESLLDALIALFDECCNSTLRKEKSIAKFVEFAKPVVNKVKSLRLCRDDFEILQVVGTGAFGEVAMVQLKNTEEIYAMKILNKWEMLKRAETACFKEERDVMVNGDRNWITNLHYAFQDDKNLYLVMDYYVGGDLLTLLSKCDNILPENMARFYMAEMILAVVAVHKLGYVHRDLKPDNVMLQKDGHLKLADFGSCLKIQENGFVQSNIAVGTPDYISPELLRAMEDSQGLYGTEVDFWSLGICMYEMLYGETPFYAESLIETYSKIMSHQEFLDFPDDSNVSEDAIDLIKKLICAKEERLGKRGLLDFKDHPFFANIDWDSIRDCEAPYIPEVSSPTDTSNFEINEQDFTPCNTRPPTVNAAFTGHHLSFIGFTYTHGSSLSSGLDSKNDPSSRIEKLEKEKAELIQKVIAFSSNQPQLVSVPSIDRTGNSNQNSELYEKTIAQLKDEVQILKKRLADEAGNVKTAKEASVEELEDKIKKLKAKNRQLVMDKSDIQREMDEVSDRLHVQQMECEEAIKHREHAKQDYQELNSTLIETNKSILKMETLLKEKQAESCQLREKFDKVKSDLKANHLAMKDYENKLKKAENEIQIQSDLIETLQHQISSVSAESKSDEINHLNEEIQRLNLRYSEAVKSESVKATDSGEQWKILYEEQMKVVEEKNVLLDQFKEEMATLTREHQTHIESLDKLYDNHNKQKELDLNEYKTQNETLKFEIEKLEESVKTSCFNNTEIQELLNLVKDETEVRDFFENFTYRLTKEIEAFKANKDADTSLQSNMNGTLNTPMTIERGWGSIRSQKQGKIAKREAEQSLQAEIRDKQRVAIELKRVREAYAVTESQNSELKTQISKTRKELDLKGKENEALRNQLLNYSKQIASNSEGNANLRYSFEHNRSASNSFYGVPADIPNYAMSNYCRPISTTRLDQRFNQNSQMHNYCNAEFDASSMTHRSNREVLIQSPQTPSISSQSNISVNNTHNTQTTHNTITPPTSQHQKPHRFVHSVFKTPTKCGFCTTILVGLERQGIYCSDCHYSCHVNCAQKGLTTCPVPKEELRPLGIDPQTGIGTAYEGLVKVPKPKGIKQGWKTNYVVVCDFKLYFYDCSIEKNKVGNIESSIQRVLDMKDPDFAVSTVGENDVIHASKSDIPKIFRITTSQIHTCPGVDGKSNGLNTTGSTGSNGSGNALIDASGLRQYLLVMADTEDEKKKWITALNELKNILRKSKLPDKSAFVVKEICDISSLAMLRTARCATVIDKHRIVLGFSDHGLLCVDLETEKFVAIGGDKENSRRNVEKVEYDAEEQLLIVMTGPLKERMIRLIPTIALDGRDYKWIKIPDTKNCHNFCIGGGNAQSTYHCICVAIRKSVFVYQIDRSEKRFQKLRELAMPGEPQSLVLTNGMFFVGAPSTFRFYFPC</sequence>
<dbReference type="WBParaSite" id="RSKR_0000981100.1">
    <property type="protein sequence ID" value="RSKR_0000981100.1"/>
    <property type="gene ID" value="RSKR_0000981100"/>
</dbReference>
<reference evidence="2" key="1">
    <citation type="submission" date="2016-11" db="UniProtKB">
        <authorList>
            <consortium name="WormBaseParasite"/>
        </authorList>
    </citation>
    <scope>IDENTIFICATION</scope>
    <source>
        <strain evidence="2">KR3021</strain>
    </source>
</reference>
<proteinExistence type="predicted"/>
<protein>
    <submittedName>
        <fullName evidence="2">Non-specific serine/threonine protein kinase</fullName>
    </submittedName>
</protein>
<accession>A0AC35UBI3</accession>
<dbReference type="Proteomes" id="UP000095286">
    <property type="component" value="Unplaced"/>
</dbReference>
<evidence type="ECO:0000313" key="2">
    <source>
        <dbReference type="WBParaSite" id="RSKR_0000981100.1"/>
    </source>
</evidence>
<evidence type="ECO:0000313" key="1">
    <source>
        <dbReference type="Proteomes" id="UP000095286"/>
    </source>
</evidence>
<name>A0AC35UBI3_9BILA</name>